<dbReference type="RefSeq" id="WP_062064176.1">
    <property type="nucleotide sequence ID" value="NZ_CP013264.1"/>
</dbReference>
<evidence type="ECO:0000256" key="7">
    <source>
        <dbReference type="SAM" id="SignalP"/>
    </source>
</evidence>
<keyword evidence="6" id="KW-0449">Lipoprotein</keyword>
<accession>A0A0S3EYN8</accession>
<keyword evidence="2" id="KW-1003">Cell membrane</keyword>
<name>A0A0S3EYN8_9SPHN</name>
<feature type="signal peptide" evidence="7">
    <location>
        <begin position="1"/>
        <end position="19"/>
    </location>
</feature>
<evidence type="ECO:0000313" key="8">
    <source>
        <dbReference type="EMBL" id="ALR20485.1"/>
    </source>
</evidence>
<dbReference type="GO" id="GO:0016020">
    <property type="term" value="C:membrane"/>
    <property type="evidence" value="ECO:0007669"/>
    <property type="project" value="InterPro"/>
</dbReference>
<sequence length="42" mass="4235">MTKKILVALLLTGSLMVAACNTVEGAGRDVQSAGEAVEDSAN</sequence>
<proteinExistence type="inferred from homology"/>
<dbReference type="Pfam" id="PF08085">
    <property type="entry name" value="Entericidin"/>
    <property type="match status" value="1"/>
</dbReference>
<evidence type="ECO:0000313" key="9">
    <source>
        <dbReference type="Proteomes" id="UP000056968"/>
    </source>
</evidence>
<dbReference type="OrthoDB" id="7363288at2"/>
<keyword evidence="9" id="KW-1185">Reference proteome</keyword>
<organism evidence="8 9">
    <name type="scientific">Sphingobium baderi</name>
    <dbReference type="NCBI Taxonomy" id="1332080"/>
    <lineage>
        <taxon>Bacteria</taxon>
        <taxon>Pseudomonadati</taxon>
        <taxon>Pseudomonadota</taxon>
        <taxon>Alphaproteobacteria</taxon>
        <taxon>Sphingomonadales</taxon>
        <taxon>Sphingomonadaceae</taxon>
        <taxon>Sphingobium</taxon>
    </lineage>
</organism>
<feature type="chain" id="PRO_5006611763" evidence="7">
    <location>
        <begin position="20"/>
        <end position="42"/>
    </location>
</feature>
<dbReference type="Proteomes" id="UP000056968">
    <property type="component" value="Chromosome"/>
</dbReference>
<protein>
    <submittedName>
        <fullName evidence="8">Entericidin EcnAB</fullName>
    </submittedName>
</protein>
<keyword evidence="3 7" id="KW-0732">Signal</keyword>
<reference evidence="8 9" key="1">
    <citation type="submission" date="2015-11" db="EMBL/GenBank/DDBJ databases">
        <title>A Two-component Flavoprotein Monooxygenase System MeaXY Responsible for para-Hydroxylation of 2-Methyl-6-ethylaniline and 2,6-Diethylaniline in Sphingobium baderi DE-13.</title>
        <authorList>
            <person name="Cheng M."/>
            <person name="Meng Q."/>
            <person name="Yang Y."/>
            <person name="Chu C."/>
            <person name="Yan X."/>
            <person name="He J."/>
            <person name="Li S."/>
        </authorList>
    </citation>
    <scope>NUCLEOTIDE SEQUENCE [LARGE SCALE GENOMIC DNA]</scope>
    <source>
        <strain evidence="8 9">DE-13</strain>
    </source>
</reference>
<dbReference type="KEGG" id="sbd:ATN00_09380"/>
<dbReference type="EMBL" id="CP013264">
    <property type="protein sequence ID" value="ALR20485.1"/>
    <property type="molecule type" value="Genomic_DNA"/>
</dbReference>
<evidence type="ECO:0000256" key="3">
    <source>
        <dbReference type="ARBA" id="ARBA00022729"/>
    </source>
</evidence>
<evidence type="ECO:0000256" key="5">
    <source>
        <dbReference type="ARBA" id="ARBA00023139"/>
    </source>
</evidence>
<dbReference type="InterPro" id="IPR012556">
    <property type="entry name" value="Entericidin"/>
</dbReference>
<dbReference type="GO" id="GO:0009636">
    <property type="term" value="P:response to toxic substance"/>
    <property type="evidence" value="ECO:0007669"/>
    <property type="project" value="InterPro"/>
</dbReference>
<evidence type="ECO:0000256" key="4">
    <source>
        <dbReference type="ARBA" id="ARBA00023136"/>
    </source>
</evidence>
<evidence type="ECO:0000256" key="1">
    <source>
        <dbReference type="ARBA" id="ARBA00010296"/>
    </source>
</evidence>
<evidence type="ECO:0000256" key="6">
    <source>
        <dbReference type="ARBA" id="ARBA00023288"/>
    </source>
</evidence>
<dbReference type="AlphaFoldDB" id="A0A0S3EYN8"/>
<dbReference type="PROSITE" id="PS51257">
    <property type="entry name" value="PROKAR_LIPOPROTEIN"/>
    <property type="match status" value="1"/>
</dbReference>
<evidence type="ECO:0000256" key="2">
    <source>
        <dbReference type="ARBA" id="ARBA00022475"/>
    </source>
</evidence>
<comment type="similarity">
    <text evidence="1">Belongs to the EcnA/EcnB lipoprotein family.</text>
</comment>
<gene>
    <name evidence="8" type="ORF">ATN00_09380</name>
</gene>
<keyword evidence="5" id="KW-0564">Palmitate</keyword>
<keyword evidence="4" id="KW-0472">Membrane</keyword>